<dbReference type="Proteomes" id="UP000567179">
    <property type="component" value="Unassembled WGS sequence"/>
</dbReference>
<comment type="caution">
    <text evidence="2">The sequence shown here is derived from an EMBL/GenBank/DDBJ whole genome shotgun (WGS) entry which is preliminary data.</text>
</comment>
<organism evidence="2 3">
    <name type="scientific">Psilocybe cf. subviscida</name>
    <dbReference type="NCBI Taxonomy" id="2480587"/>
    <lineage>
        <taxon>Eukaryota</taxon>
        <taxon>Fungi</taxon>
        <taxon>Dikarya</taxon>
        <taxon>Basidiomycota</taxon>
        <taxon>Agaricomycotina</taxon>
        <taxon>Agaricomycetes</taxon>
        <taxon>Agaricomycetidae</taxon>
        <taxon>Agaricales</taxon>
        <taxon>Agaricineae</taxon>
        <taxon>Strophariaceae</taxon>
        <taxon>Psilocybe</taxon>
    </lineage>
</organism>
<accession>A0A8H5AXP6</accession>
<feature type="compositionally biased region" description="Low complexity" evidence="1">
    <location>
        <begin position="372"/>
        <end position="385"/>
    </location>
</feature>
<proteinExistence type="predicted"/>
<dbReference type="OrthoDB" id="3222453at2759"/>
<sequence length="409" mass="44608">MAKVLVYSCLVRSGPGMFDNAQNTRIQNATFTINQYGALAVDRPLPVTAAVAEGQIATESPPASSAALEHNPPPRPRRESPDVYVDCLMTESRGYPLWIPSPNRSLPILNRTLGVSIGDVGVLTLEGGFDFLFNIFHDATHPINAAVGVPDTFIPFTPAPTAVDIQQFVEWNAGSFLADASIDRVDDVRDRSTTILEATGTEGAVLMIPEDIHTTKLKTITLLRKYVKDNIAEWYRFVKHTLGHDIENGDLHLVYGCRKSSGFGIATAFNTGRRENTRLAFWVEESWTGSSRCPYRWHHTGSAEVKAGPPGEDNIGALTTEPIKNQCLFVNTIAAKVSPETWKSAKLNTVMRLIPGSTKESNNGERGHTTKPGASGSTDDPSSSPSHERTFHPSAILLDILEAVGFQRT</sequence>
<name>A0A8H5AXP6_9AGAR</name>
<evidence type="ECO:0000256" key="1">
    <source>
        <dbReference type="SAM" id="MobiDB-lite"/>
    </source>
</evidence>
<keyword evidence="3" id="KW-1185">Reference proteome</keyword>
<reference evidence="2 3" key="1">
    <citation type="journal article" date="2020" name="ISME J.">
        <title>Uncovering the hidden diversity of litter-decomposition mechanisms in mushroom-forming fungi.</title>
        <authorList>
            <person name="Floudas D."/>
            <person name="Bentzer J."/>
            <person name="Ahren D."/>
            <person name="Johansson T."/>
            <person name="Persson P."/>
            <person name="Tunlid A."/>
        </authorList>
    </citation>
    <scope>NUCLEOTIDE SEQUENCE [LARGE SCALE GENOMIC DNA]</scope>
    <source>
        <strain evidence="2 3">CBS 101986</strain>
    </source>
</reference>
<dbReference type="AlphaFoldDB" id="A0A8H5AXP6"/>
<feature type="region of interest" description="Disordered" evidence="1">
    <location>
        <begin position="355"/>
        <end position="392"/>
    </location>
</feature>
<dbReference type="EMBL" id="JAACJJ010000056">
    <property type="protein sequence ID" value="KAF5312616.1"/>
    <property type="molecule type" value="Genomic_DNA"/>
</dbReference>
<evidence type="ECO:0000313" key="2">
    <source>
        <dbReference type="EMBL" id="KAF5312616.1"/>
    </source>
</evidence>
<gene>
    <name evidence="2" type="ORF">D9619_002401</name>
</gene>
<evidence type="ECO:0000313" key="3">
    <source>
        <dbReference type="Proteomes" id="UP000567179"/>
    </source>
</evidence>
<protein>
    <submittedName>
        <fullName evidence="2">Uncharacterized protein</fullName>
    </submittedName>
</protein>
<feature type="region of interest" description="Disordered" evidence="1">
    <location>
        <begin position="57"/>
        <end position="81"/>
    </location>
</feature>